<keyword evidence="4" id="KW-0503">Monooxygenase</keyword>
<name>A0A443SCJ3_9ACAR</name>
<dbReference type="EMBL" id="NCKV01003943">
    <property type="protein sequence ID" value="RWS25220.1"/>
    <property type="molecule type" value="Genomic_DNA"/>
</dbReference>
<dbReference type="STRING" id="299467.A0A443SCJ3"/>
<dbReference type="GO" id="GO:0006805">
    <property type="term" value="P:xenobiotic metabolic process"/>
    <property type="evidence" value="ECO:0007669"/>
    <property type="project" value="TreeGrafter"/>
</dbReference>
<dbReference type="GO" id="GO:0005737">
    <property type="term" value="C:cytoplasm"/>
    <property type="evidence" value="ECO:0007669"/>
    <property type="project" value="TreeGrafter"/>
</dbReference>
<evidence type="ECO:0000256" key="1">
    <source>
        <dbReference type="ARBA" id="ARBA00010617"/>
    </source>
</evidence>
<proteinExistence type="inferred from homology"/>
<dbReference type="InterPro" id="IPR050182">
    <property type="entry name" value="Cytochrome_P450_fam2"/>
</dbReference>
<dbReference type="PANTHER" id="PTHR24300:SF375">
    <property type="entry name" value="CYTOCHROME P450 FAMILY"/>
    <property type="match status" value="1"/>
</dbReference>
<dbReference type="Gene3D" id="1.10.630.10">
    <property type="entry name" value="Cytochrome P450"/>
    <property type="match status" value="1"/>
</dbReference>
<keyword evidence="4" id="KW-0560">Oxidoreductase</keyword>
<evidence type="ECO:0000313" key="5">
    <source>
        <dbReference type="EMBL" id="RWS25220.1"/>
    </source>
</evidence>
<dbReference type="GO" id="GO:0005506">
    <property type="term" value="F:iron ion binding"/>
    <property type="evidence" value="ECO:0007669"/>
    <property type="project" value="InterPro"/>
</dbReference>
<dbReference type="InterPro" id="IPR001128">
    <property type="entry name" value="Cyt_P450"/>
</dbReference>
<dbReference type="GO" id="GO:0016712">
    <property type="term" value="F:oxidoreductase activity, acting on paired donors, with incorporation or reduction of molecular oxygen, reduced flavin or flavoprotein as one donor, and incorporation of one atom of oxygen"/>
    <property type="evidence" value="ECO:0007669"/>
    <property type="project" value="TreeGrafter"/>
</dbReference>
<dbReference type="Pfam" id="PF00067">
    <property type="entry name" value="p450"/>
    <property type="match status" value="1"/>
</dbReference>
<dbReference type="InterPro" id="IPR002401">
    <property type="entry name" value="Cyt_P450_E_grp-I"/>
</dbReference>
<reference evidence="5 6" key="1">
    <citation type="journal article" date="2018" name="Gigascience">
        <title>Genomes of trombidid mites reveal novel predicted allergens and laterally-transferred genes associated with secondary metabolism.</title>
        <authorList>
            <person name="Dong X."/>
            <person name="Chaisiri K."/>
            <person name="Xia D."/>
            <person name="Armstrong S.D."/>
            <person name="Fang Y."/>
            <person name="Donnelly M.J."/>
            <person name="Kadowaki T."/>
            <person name="McGarry J.W."/>
            <person name="Darby A.C."/>
            <person name="Makepeace B.L."/>
        </authorList>
    </citation>
    <scope>NUCLEOTIDE SEQUENCE [LARGE SCALE GENOMIC DNA]</scope>
    <source>
        <strain evidence="5">UoL-UT</strain>
    </source>
</reference>
<evidence type="ECO:0000313" key="6">
    <source>
        <dbReference type="Proteomes" id="UP000288716"/>
    </source>
</evidence>
<comment type="caution">
    <text evidence="5">The sequence shown here is derived from an EMBL/GenBank/DDBJ whole genome shotgun (WGS) entry which is preliminary data.</text>
</comment>
<keyword evidence="3" id="KW-0408">Iron</keyword>
<keyword evidence="6" id="KW-1185">Reference proteome</keyword>
<dbReference type="GO" id="GO:0006082">
    <property type="term" value="P:organic acid metabolic process"/>
    <property type="evidence" value="ECO:0007669"/>
    <property type="project" value="TreeGrafter"/>
</dbReference>
<dbReference type="PANTHER" id="PTHR24300">
    <property type="entry name" value="CYTOCHROME P450 508A4-RELATED"/>
    <property type="match status" value="1"/>
</dbReference>
<sequence length="150" mass="17332">MLMVNRKLFNLLNEFKTKFYSYLNDVLQERLNDSDVDNFDDLLSGYLKEAKGINSNYFDEQTIMNNFVTMFTAGTVTTAKTLCHAFYLMAVNEAIQRKVQKEIDETIGNNQVSIHDLPRLNYTQAVIAEIHRYTSIGPFTLLHANKSKTY</sequence>
<protein>
    <submittedName>
        <fullName evidence="5">Cytochrome P450 2J2-like protein</fullName>
    </submittedName>
</protein>
<dbReference type="InterPro" id="IPR036396">
    <property type="entry name" value="Cyt_P450_sf"/>
</dbReference>
<evidence type="ECO:0000256" key="3">
    <source>
        <dbReference type="ARBA" id="ARBA00023004"/>
    </source>
</evidence>
<dbReference type="VEuPathDB" id="VectorBase:LDEU006820"/>
<dbReference type="SUPFAM" id="SSF48264">
    <property type="entry name" value="Cytochrome P450"/>
    <property type="match status" value="1"/>
</dbReference>
<evidence type="ECO:0000256" key="4">
    <source>
        <dbReference type="ARBA" id="ARBA00023033"/>
    </source>
</evidence>
<evidence type="ECO:0000256" key="2">
    <source>
        <dbReference type="ARBA" id="ARBA00022723"/>
    </source>
</evidence>
<comment type="similarity">
    <text evidence="1">Belongs to the cytochrome P450 family.</text>
</comment>
<accession>A0A443SCJ3</accession>
<keyword evidence="2" id="KW-0479">Metal-binding</keyword>
<dbReference type="Proteomes" id="UP000288716">
    <property type="component" value="Unassembled WGS sequence"/>
</dbReference>
<dbReference type="OrthoDB" id="1055148at2759"/>
<gene>
    <name evidence="5" type="ORF">B4U80_13112</name>
</gene>
<dbReference type="GO" id="GO:0020037">
    <property type="term" value="F:heme binding"/>
    <property type="evidence" value="ECO:0007669"/>
    <property type="project" value="InterPro"/>
</dbReference>
<dbReference type="PRINTS" id="PR00463">
    <property type="entry name" value="EP450I"/>
</dbReference>
<dbReference type="AlphaFoldDB" id="A0A443SCJ3"/>
<organism evidence="5 6">
    <name type="scientific">Leptotrombidium deliense</name>
    <dbReference type="NCBI Taxonomy" id="299467"/>
    <lineage>
        <taxon>Eukaryota</taxon>
        <taxon>Metazoa</taxon>
        <taxon>Ecdysozoa</taxon>
        <taxon>Arthropoda</taxon>
        <taxon>Chelicerata</taxon>
        <taxon>Arachnida</taxon>
        <taxon>Acari</taxon>
        <taxon>Acariformes</taxon>
        <taxon>Trombidiformes</taxon>
        <taxon>Prostigmata</taxon>
        <taxon>Anystina</taxon>
        <taxon>Parasitengona</taxon>
        <taxon>Trombiculoidea</taxon>
        <taxon>Trombiculidae</taxon>
        <taxon>Leptotrombidium</taxon>
    </lineage>
</organism>